<evidence type="ECO:0000313" key="2">
    <source>
        <dbReference type="Proteomes" id="UP000603434"/>
    </source>
</evidence>
<dbReference type="EMBL" id="JACNJH010000270">
    <property type="protein sequence ID" value="MBC8363198.1"/>
    <property type="molecule type" value="Genomic_DNA"/>
</dbReference>
<reference evidence="1 2" key="1">
    <citation type="submission" date="2020-08" db="EMBL/GenBank/DDBJ databases">
        <title>Bridging the membrane lipid divide: bacteria of the FCB group superphylum have the potential to synthesize archaeal ether lipids.</title>
        <authorList>
            <person name="Villanueva L."/>
            <person name="Von Meijenfeldt F.A.B."/>
            <person name="Westbye A.B."/>
            <person name="Yadav S."/>
            <person name="Hopmans E.C."/>
            <person name="Dutilh B.E."/>
            <person name="Sinninghe Damste J.S."/>
        </authorList>
    </citation>
    <scope>NUCLEOTIDE SEQUENCE [LARGE SCALE GENOMIC DNA]</scope>
    <source>
        <strain evidence="1">NIOZ-UU30</strain>
    </source>
</reference>
<protein>
    <submittedName>
        <fullName evidence="1">Uncharacterized protein</fullName>
    </submittedName>
</protein>
<comment type="caution">
    <text evidence="1">The sequence shown here is derived from an EMBL/GenBank/DDBJ whole genome shotgun (WGS) entry which is preliminary data.</text>
</comment>
<dbReference type="AlphaFoldDB" id="A0A8J6NZS7"/>
<accession>A0A8J6NZS7</accession>
<sequence length="60" mass="6802">MKRGYAADWQKAKIPIPVAPRRSASGIFDKKGYNEFQLKITKLSIHAPDIWHLKPKQLGG</sequence>
<gene>
    <name evidence="1" type="ORF">H8E23_17580</name>
</gene>
<name>A0A8J6NZS7_9BACT</name>
<proteinExistence type="predicted"/>
<evidence type="ECO:0000313" key="1">
    <source>
        <dbReference type="EMBL" id="MBC8363198.1"/>
    </source>
</evidence>
<organism evidence="1 2">
    <name type="scientific">Candidatus Desulfatibia profunda</name>
    <dbReference type="NCBI Taxonomy" id="2841695"/>
    <lineage>
        <taxon>Bacteria</taxon>
        <taxon>Pseudomonadati</taxon>
        <taxon>Thermodesulfobacteriota</taxon>
        <taxon>Desulfobacteria</taxon>
        <taxon>Desulfobacterales</taxon>
        <taxon>Desulfobacterales incertae sedis</taxon>
        <taxon>Candidatus Desulfatibia</taxon>
    </lineage>
</organism>
<dbReference type="Proteomes" id="UP000603434">
    <property type="component" value="Unassembled WGS sequence"/>
</dbReference>